<dbReference type="Gene3D" id="3.40.50.12780">
    <property type="entry name" value="N-terminal domain of ligase-like"/>
    <property type="match status" value="1"/>
</dbReference>
<dbReference type="PANTHER" id="PTHR43767:SF1">
    <property type="entry name" value="NONRIBOSOMAL PEPTIDE SYNTHASE PES1 (EUROFUNG)-RELATED"/>
    <property type="match status" value="1"/>
</dbReference>
<feature type="transmembrane region" description="Helical" evidence="1">
    <location>
        <begin position="572"/>
        <end position="593"/>
    </location>
</feature>
<dbReference type="InterPro" id="IPR000873">
    <property type="entry name" value="AMP-dep_synth/lig_dom"/>
</dbReference>
<proteinExistence type="predicted"/>
<dbReference type="InterPro" id="IPR045851">
    <property type="entry name" value="AMP-bd_C_sf"/>
</dbReference>
<evidence type="ECO:0000259" key="2">
    <source>
        <dbReference type="Pfam" id="PF00501"/>
    </source>
</evidence>
<keyword evidence="1" id="KW-0472">Membrane</keyword>
<gene>
    <name evidence="3" type="ORF">ACFSC7_09580</name>
</gene>
<feature type="transmembrane region" description="Helical" evidence="1">
    <location>
        <begin position="618"/>
        <end position="637"/>
    </location>
</feature>
<sequence>MDRFSAEVDELFSFRPLILLEASNEVGAVVAYLAALRAGWPIILVARGQADVDGDIVRTYRPNLIVTVTSGRWCLRASDPEPVEMHPDLAVMLSTSGTTGAAKLVRLSRENLRSNATAIAEYLGVKGDDRAITALPFHYSYGMSVLNVQALCGGSLVLTEASVTEPVFWSLAAEARATSVAMVPTQFEMLDAAKWSASAVPGLRYVTQAGGRLDLQLVRKFAAQAKQEGWRLFIMYGQTEAGPRMAYLPPEDALDHAGCIGRAIPGGQFKLIDQDGRDIEEIGCAGELVFEGPGVMLGYARSRDELREPAGPPQLMTGDIAERLESGYFRILGRSARFLKLHGLRIGLDEVEASLRDAGHKAYAVGTDQSGLTLFLLDRSQGAAEALAREVSQRYGLPQMLVNGLALETVPVLASGKVDYQALAKRASKAPRPVQQDTLSLLRQILRDRYPDLSLSFRESGGDSLGFLTVQLHFSESGVQLPDGWEDVPLSDIVALEMSAPSQARGLAWHLVLVQLNADVLMRVFAALAVIALHATEWPSGGGAYLLTVLIGYSLARFQFAPLSRGKIMRMLVTMLLPILTIYYILITGTALLRRPLPPEMFLLTANFGHDLADPEPYWFVSAYVQVILLVAIIFSVRPARNFIFARPFLAGVVAIGVAASVVFLLGLDQASFTDRFRHPAGAFELVTFGWCAWFARTWAQRLLVTGLMILIWILEWRDLPVGPVMFCMLGLQAVLWRVRMPVPRALFQVLTWIGSLALYIYLCHPIAISLVVRKLPPVSDGVAFICVALGSIVLAYATKRSYDFVLARVMRGIEMLRQRQAESATLS</sequence>
<dbReference type="Gene3D" id="3.30.300.30">
    <property type="match status" value="1"/>
</dbReference>
<comment type="caution">
    <text evidence="3">The sequence shown here is derived from an EMBL/GenBank/DDBJ whole genome shotgun (WGS) entry which is preliminary data.</text>
</comment>
<dbReference type="Proteomes" id="UP001597327">
    <property type="component" value="Unassembled WGS sequence"/>
</dbReference>
<dbReference type="PANTHER" id="PTHR43767">
    <property type="entry name" value="LONG-CHAIN-FATTY-ACID--COA LIGASE"/>
    <property type="match status" value="1"/>
</dbReference>
<evidence type="ECO:0000313" key="4">
    <source>
        <dbReference type="Proteomes" id="UP001597327"/>
    </source>
</evidence>
<keyword evidence="1" id="KW-1133">Transmembrane helix</keyword>
<evidence type="ECO:0000313" key="3">
    <source>
        <dbReference type="EMBL" id="MFD1695762.1"/>
    </source>
</evidence>
<dbReference type="InterPro" id="IPR042099">
    <property type="entry name" value="ANL_N_sf"/>
</dbReference>
<name>A0ABW4JVA5_9HYPH</name>
<dbReference type="RefSeq" id="WP_188318931.1">
    <property type="nucleotide sequence ID" value="NZ_JBHUFA010000002.1"/>
</dbReference>
<feature type="transmembrane region" description="Helical" evidence="1">
    <location>
        <begin position="751"/>
        <end position="773"/>
    </location>
</feature>
<dbReference type="SUPFAM" id="SSF56801">
    <property type="entry name" value="Acetyl-CoA synthetase-like"/>
    <property type="match status" value="1"/>
</dbReference>
<organism evidence="3 4">
    <name type="scientific">Roseibium aestuarii</name>
    <dbReference type="NCBI Taxonomy" id="2600299"/>
    <lineage>
        <taxon>Bacteria</taxon>
        <taxon>Pseudomonadati</taxon>
        <taxon>Pseudomonadota</taxon>
        <taxon>Alphaproteobacteria</taxon>
        <taxon>Hyphomicrobiales</taxon>
        <taxon>Stappiaceae</taxon>
        <taxon>Roseibium</taxon>
    </lineage>
</organism>
<feature type="transmembrane region" description="Helical" evidence="1">
    <location>
        <begin position="649"/>
        <end position="668"/>
    </location>
</feature>
<keyword evidence="4" id="KW-1185">Reference proteome</keyword>
<protein>
    <submittedName>
        <fullName evidence="3">AMP-binding protein</fullName>
    </submittedName>
</protein>
<evidence type="ECO:0000256" key="1">
    <source>
        <dbReference type="SAM" id="Phobius"/>
    </source>
</evidence>
<keyword evidence="1" id="KW-0812">Transmembrane</keyword>
<dbReference type="EMBL" id="JBHUFA010000002">
    <property type="protein sequence ID" value="MFD1695762.1"/>
    <property type="molecule type" value="Genomic_DNA"/>
</dbReference>
<feature type="transmembrane region" description="Helical" evidence="1">
    <location>
        <begin position="782"/>
        <end position="799"/>
    </location>
</feature>
<accession>A0ABW4JVA5</accession>
<feature type="transmembrane region" description="Helical" evidence="1">
    <location>
        <begin position="542"/>
        <end position="560"/>
    </location>
</feature>
<dbReference type="Pfam" id="PF00501">
    <property type="entry name" value="AMP-binding"/>
    <property type="match status" value="1"/>
</dbReference>
<feature type="transmembrane region" description="Helical" evidence="1">
    <location>
        <begin position="722"/>
        <end position="739"/>
    </location>
</feature>
<reference evidence="4" key="1">
    <citation type="journal article" date="2019" name="Int. J. Syst. Evol. Microbiol.">
        <title>The Global Catalogue of Microorganisms (GCM) 10K type strain sequencing project: providing services to taxonomists for standard genome sequencing and annotation.</title>
        <authorList>
            <consortium name="The Broad Institute Genomics Platform"/>
            <consortium name="The Broad Institute Genome Sequencing Center for Infectious Disease"/>
            <person name="Wu L."/>
            <person name="Ma J."/>
        </authorList>
    </citation>
    <scope>NUCLEOTIDE SEQUENCE [LARGE SCALE GENOMIC DNA]</scope>
    <source>
        <strain evidence="4">JCM 3369</strain>
    </source>
</reference>
<dbReference type="InterPro" id="IPR050237">
    <property type="entry name" value="ATP-dep_AMP-bd_enzyme"/>
</dbReference>
<feature type="domain" description="AMP-dependent synthetase/ligase" evidence="2">
    <location>
        <begin position="80"/>
        <end position="299"/>
    </location>
</feature>